<evidence type="ECO:0000313" key="3">
    <source>
        <dbReference type="Proteomes" id="UP000319756"/>
    </source>
</evidence>
<keyword evidence="3" id="KW-1185">Reference proteome</keyword>
<accession>A0A514LMM4</accession>
<reference evidence="3" key="1">
    <citation type="submission" date="2019-01" db="EMBL/GenBank/DDBJ databases">
        <title>Genomic analysis of Salicibibacter sp. NKC3-5.</title>
        <authorList>
            <person name="Oh Y.J."/>
        </authorList>
    </citation>
    <scope>NUCLEOTIDE SEQUENCE [LARGE SCALE GENOMIC DNA]</scope>
    <source>
        <strain evidence="3">NKC3-5</strain>
    </source>
</reference>
<organism evidence="2 3">
    <name type="scientific">Salicibibacter halophilus</name>
    <dbReference type="NCBI Taxonomy" id="2502791"/>
    <lineage>
        <taxon>Bacteria</taxon>
        <taxon>Bacillati</taxon>
        <taxon>Bacillota</taxon>
        <taxon>Bacilli</taxon>
        <taxon>Bacillales</taxon>
        <taxon>Bacillaceae</taxon>
        <taxon>Salicibibacter</taxon>
    </lineage>
</organism>
<dbReference type="OrthoDB" id="5870636at2"/>
<dbReference type="AlphaFoldDB" id="A0A514LMM4"/>
<gene>
    <name evidence="2" type="ORF">EPH95_16150</name>
</gene>
<sequence>MIALNIEQLESFGVKRKDQHTLGVPIIELLNEEVCHSFLLRYMEDIKAPNKKVAASLFMKQYARSVVASTLHSIGSYNCALSLPTHACMFSNERKLCVQEGSCRFQAWEQGEREAWRESLLRELFSYHITPLIGVLRNTSRVSVHILWENVAVRVNSVYRKALAAETCQERKKQLSSDFYYLQDAEGDLFQWDQNPISPYLKSPPDSSATHYRQTCCLYHRLKEDPEGIQFCNNCPIGKKVTRNAK</sequence>
<dbReference type="InterPro" id="IPR022770">
    <property type="entry name" value="IucA/IucC-like_C"/>
</dbReference>
<protein>
    <submittedName>
        <fullName evidence="2">Ferric iron reductase</fullName>
    </submittedName>
</protein>
<name>A0A514LMM4_9BACI</name>
<dbReference type="KEGG" id="sale:EPH95_16150"/>
<dbReference type="Pfam" id="PF06276">
    <property type="entry name" value="FhuF"/>
    <property type="match status" value="1"/>
</dbReference>
<evidence type="ECO:0000313" key="2">
    <source>
        <dbReference type="EMBL" id="QDI92531.1"/>
    </source>
</evidence>
<dbReference type="EMBL" id="CP035485">
    <property type="protein sequence ID" value="QDI92531.1"/>
    <property type="molecule type" value="Genomic_DNA"/>
</dbReference>
<dbReference type="Proteomes" id="UP000319756">
    <property type="component" value="Chromosome"/>
</dbReference>
<dbReference type="GO" id="GO:0003824">
    <property type="term" value="F:catalytic activity"/>
    <property type="evidence" value="ECO:0007669"/>
    <property type="project" value="UniProtKB-ARBA"/>
</dbReference>
<proteinExistence type="predicted"/>
<feature type="domain" description="Aerobactin siderophore biosynthesis IucA/IucC-like C-terminal" evidence="1">
    <location>
        <begin position="112"/>
        <end position="166"/>
    </location>
</feature>
<evidence type="ECO:0000259" key="1">
    <source>
        <dbReference type="Pfam" id="PF06276"/>
    </source>
</evidence>